<sequence>MTSIIGNEGNDVLWGTFDNDTIFGASGDDALLGQHGDDLLYGNQGNDVMYGYLGNDLLHGGKGNDLLFGEEGDDLMFGNLDDDLLYASVGNDTLYGGKGNDALFGEQGDDVLSGDYGNDYINGGGGSGEFDILTGDALHDSTGDLGQDIFSLATNVFTLPSGQRIADPGYLNDDVLNPSNSRGFALITDFQLGEDIVELDGYAAHYQLTNVFWGQSFGSADKVDTAIVYIGPEQDKFDVVGVLQDVSLSSAYLQTNAFTYLG</sequence>
<protein>
    <recommendedName>
        <fullName evidence="5">Calcium-binding protein</fullName>
    </recommendedName>
</protein>
<comment type="subcellular location">
    <subcellularLocation>
        <location evidence="1">Secreted</location>
    </subcellularLocation>
</comment>
<comment type="caution">
    <text evidence="3">The sequence shown here is derived from an EMBL/GenBank/DDBJ whole genome shotgun (WGS) entry which is preliminary data.</text>
</comment>
<organism evidence="3 4">
    <name type="scientific">[Phormidium ambiguum] IAM M-71</name>
    <dbReference type="NCBI Taxonomy" id="454136"/>
    <lineage>
        <taxon>Bacteria</taxon>
        <taxon>Bacillati</taxon>
        <taxon>Cyanobacteriota</taxon>
        <taxon>Cyanophyceae</taxon>
        <taxon>Oscillatoriophycideae</taxon>
        <taxon>Aerosakkonematales</taxon>
        <taxon>Aerosakkonemataceae</taxon>
        <taxon>Floridanema</taxon>
    </lineage>
</organism>
<dbReference type="InterPro" id="IPR011049">
    <property type="entry name" value="Serralysin-like_metalloprot_C"/>
</dbReference>
<dbReference type="GO" id="GO:0005576">
    <property type="term" value="C:extracellular region"/>
    <property type="evidence" value="ECO:0007669"/>
    <property type="project" value="UniProtKB-SubCell"/>
</dbReference>
<evidence type="ECO:0000313" key="3">
    <source>
        <dbReference type="EMBL" id="OKH33950.1"/>
    </source>
</evidence>
<name>A0A1U7IBD8_9CYAN</name>
<dbReference type="SUPFAM" id="SSF51120">
    <property type="entry name" value="beta-Roll"/>
    <property type="match status" value="2"/>
</dbReference>
<gene>
    <name evidence="3" type="ORF">NIES2119_21915</name>
</gene>
<dbReference type="PRINTS" id="PR00313">
    <property type="entry name" value="CABNDNGRPT"/>
</dbReference>
<reference evidence="3 4" key="1">
    <citation type="submission" date="2016-11" db="EMBL/GenBank/DDBJ databases">
        <title>Draft Genome Sequences of Nine Cyanobacterial Strains from Diverse Habitats.</title>
        <authorList>
            <person name="Zhu T."/>
            <person name="Hou S."/>
            <person name="Lu X."/>
            <person name="Hess W.R."/>
        </authorList>
    </citation>
    <scope>NUCLEOTIDE SEQUENCE [LARGE SCALE GENOMIC DNA]</scope>
    <source>
        <strain evidence="3 4">IAM M-71</strain>
    </source>
</reference>
<dbReference type="Proteomes" id="UP000185860">
    <property type="component" value="Unassembled WGS sequence"/>
</dbReference>
<evidence type="ECO:0000313" key="4">
    <source>
        <dbReference type="Proteomes" id="UP000185860"/>
    </source>
</evidence>
<dbReference type="AlphaFoldDB" id="A0A1U7IBD8"/>
<dbReference type="EMBL" id="MRCE01000025">
    <property type="protein sequence ID" value="OKH33950.1"/>
    <property type="molecule type" value="Genomic_DNA"/>
</dbReference>
<evidence type="ECO:0000256" key="2">
    <source>
        <dbReference type="ARBA" id="ARBA00022525"/>
    </source>
</evidence>
<dbReference type="RefSeq" id="WP_073595621.1">
    <property type="nucleotide sequence ID" value="NZ_MRCE01000025.1"/>
</dbReference>
<dbReference type="PANTHER" id="PTHR38340">
    <property type="entry name" value="S-LAYER PROTEIN"/>
    <property type="match status" value="1"/>
</dbReference>
<dbReference type="InterPro" id="IPR050557">
    <property type="entry name" value="RTX_toxin/Mannuronan_C5-epim"/>
</dbReference>
<evidence type="ECO:0000256" key="1">
    <source>
        <dbReference type="ARBA" id="ARBA00004613"/>
    </source>
</evidence>
<evidence type="ECO:0008006" key="5">
    <source>
        <dbReference type="Google" id="ProtNLM"/>
    </source>
</evidence>
<proteinExistence type="predicted"/>
<accession>A0A1U7IBD8</accession>
<dbReference type="STRING" id="454136.NIES2119_21915"/>
<dbReference type="GO" id="GO:0005509">
    <property type="term" value="F:calcium ion binding"/>
    <property type="evidence" value="ECO:0007669"/>
    <property type="project" value="InterPro"/>
</dbReference>
<dbReference type="Gene3D" id="2.150.10.10">
    <property type="entry name" value="Serralysin-like metalloprotease, C-terminal"/>
    <property type="match status" value="2"/>
</dbReference>
<dbReference type="Pfam" id="PF00353">
    <property type="entry name" value="HemolysinCabind"/>
    <property type="match status" value="3"/>
</dbReference>
<dbReference type="PANTHER" id="PTHR38340:SF1">
    <property type="entry name" value="S-LAYER PROTEIN"/>
    <property type="match status" value="1"/>
</dbReference>
<keyword evidence="2" id="KW-0964">Secreted</keyword>
<dbReference type="OrthoDB" id="448099at2"/>
<dbReference type="InterPro" id="IPR001343">
    <property type="entry name" value="Hemolysn_Ca-bd"/>
</dbReference>